<reference evidence="2 3" key="2">
    <citation type="submission" date="2024-02" db="EMBL/GenBank/DDBJ databases">
        <title>The Genome Sequence of Enterococcus sp. DIV0159.</title>
        <authorList>
            <person name="Earl A."/>
            <person name="Manson A."/>
            <person name="Gilmore M."/>
            <person name="Sanders J."/>
            <person name="Shea T."/>
            <person name="Howe W."/>
            <person name="Livny J."/>
            <person name="Cuomo C."/>
            <person name="Neafsey D."/>
            <person name="Birren B."/>
        </authorList>
    </citation>
    <scope>NUCLEOTIDE SEQUENCE [LARGE SCALE GENOMIC DNA]</scope>
    <source>
        <strain evidence="2 3">665A</strain>
    </source>
</reference>
<keyword evidence="3" id="KW-1185">Reference proteome</keyword>
<dbReference type="SUPFAM" id="SSF55347">
    <property type="entry name" value="Glyceraldehyde-3-phosphate dehydrogenase-like, C-terminal domain"/>
    <property type="match status" value="1"/>
</dbReference>
<dbReference type="PANTHER" id="PTHR43377">
    <property type="entry name" value="BILIVERDIN REDUCTASE A"/>
    <property type="match status" value="1"/>
</dbReference>
<evidence type="ECO:0000313" key="3">
    <source>
        <dbReference type="Proteomes" id="UP000664357"/>
    </source>
</evidence>
<feature type="domain" description="Gfo/Idh/MocA-like oxidoreductase N-terminal" evidence="1">
    <location>
        <begin position="2"/>
        <end position="104"/>
    </location>
</feature>
<organism evidence="2 3">
    <name type="scientific">Candidatus Enterococcus ferrettii</name>
    <dbReference type="NCBI Taxonomy" id="2815324"/>
    <lineage>
        <taxon>Bacteria</taxon>
        <taxon>Bacillati</taxon>
        <taxon>Bacillota</taxon>
        <taxon>Bacilli</taxon>
        <taxon>Lactobacillales</taxon>
        <taxon>Enterococcaceae</taxon>
        <taxon>Enterococcus</taxon>
    </lineage>
</organism>
<dbReference type="Pfam" id="PF01408">
    <property type="entry name" value="GFO_IDH_MocA"/>
    <property type="match status" value="1"/>
</dbReference>
<comment type="caution">
    <text evidence="2">The sequence shown here is derived from an EMBL/GenBank/DDBJ whole genome shotgun (WGS) entry which is preliminary data.</text>
</comment>
<name>A0ABV0EWG3_9ENTE</name>
<proteinExistence type="predicted"/>
<dbReference type="SUPFAM" id="SSF51735">
    <property type="entry name" value="NAD(P)-binding Rossmann-fold domains"/>
    <property type="match status" value="1"/>
</dbReference>
<dbReference type="InterPro" id="IPR000683">
    <property type="entry name" value="Gfo/Idh/MocA-like_OxRdtase_N"/>
</dbReference>
<gene>
    <name evidence="2" type="ORF">JZO67_004979</name>
</gene>
<evidence type="ECO:0000259" key="1">
    <source>
        <dbReference type="Pfam" id="PF01408"/>
    </source>
</evidence>
<dbReference type="Proteomes" id="UP000664357">
    <property type="component" value="Unassembled WGS sequence"/>
</dbReference>
<dbReference type="PANTHER" id="PTHR43377:SF1">
    <property type="entry name" value="BILIVERDIN REDUCTASE A"/>
    <property type="match status" value="1"/>
</dbReference>
<dbReference type="InterPro" id="IPR051450">
    <property type="entry name" value="Gfo/Idh/MocA_Oxidoreductases"/>
</dbReference>
<protein>
    <recommendedName>
        <fullName evidence="1">Gfo/Idh/MocA-like oxidoreductase N-terminal domain-containing protein</fullName>
    </recommendedName>
</protein>
<dbReference type="EMBL" id="JAFREL020000007">
    <property type="protein sequence ID" value="MEO1772996.1"/>
    <property type="molecule type" value="Genomic_DNA"/>
</dbReference>
<accession>A0ABV0EWG3</accession>
<dbReference type="RefSeq" id="WP_242704645.1">
    <property type="nucleotide sequence ID" value="NZ_JAFREL020000007.1"/>
</dbReference>
<dbReference type="Gene3D" id="3.40.50.720">
    <property type="entry name" value="NAD(P)-binding Rossmann-like Domain"/>
    <property type="match status" value="1"/>
</dbReference>
<dbReference type="Gene3D" id="3.30.360.10">
    <property type="entry name" value="Dihydrodipicolinate Reductase, domain 2"/>
    <property type="match status" value="1"/>
</dbReference>
<reference evidence="2 3" key="1">
    <citation type="submission" date="2021-03" db="EMBL/GenBank/DDBJ databases">
        <authorList>
            <person name="Gilmore M.S."/>
            <person name="Schwartzman J."/>
            <person name="Van Tyne D."/>
            <person name="Martin M."/>
            <person name="Earl A.M."/>
            <person name="Manson A.L."/>
            <person name="Straub T."/>
            <person name="Salamzade R."/>
            <person name="Saavedra J."/>
            <person name="Lebreton F."/>
            <person name="Prichula J."/>
            <person name="Schaufler K."/>
            <person name="Gaca A."/>
            <person name="Sgardioli B."/>
            <person name="Wagenaar J."/>
            <person name="Strong T."/>
        </authorList>
    </citation>
    <scope>NUCLEOTIDE SEQUENCE [LARGE SCALE GENOMIC DNA]</scope>
    <source>
        <strain evidence="2 3">665A</strain>
    </source>
</reference>
<dbReference type="InterPro" id="IPR036291">
    <property type="entry name" value="NAD(P)-bd_dom_sf"/>
</dbReference>
<sequence length="303" mass="35674">MKIIFFGLGSIGKRHLENLRAYGKKNDLKLDITSFKNTELQTSEELIDMKYIRSFSELEKEYDVAFITNPTYKHKETLDVIAKKTKHIFLEKPAFIRSEKIEEIGIEYSNVYVAAPLRYKKIMKYIKSIIPDMHIFSVEVICSTYLPDWRSGDYRKQYSALKKMGGGVELDCIHEIDYVANLFGFPDKVIKYMGKYSDLELDSNDLALYIFIYSNKLINIHLDYFGKNPKRKLKLYTNEGNIEVDFLANKVFKNSRIFATFEEDSNQMYVEELNYFMDVVINDKENWNDLRYANKVLELAEEK</sequence>
<evidence type="ECO:0000313" key="2">
    <source>
        <dbReference type="EMBL" id="MEO1772996.1"/>
    </source>
</evidence>